<dbReference type="Proteomes" id="UP000655094">
    <property type="component" value="Unassembled WGS sequence"/>
</dbReference>
<sequence>MVVNQEKPVAAPGNIADDGTQRGFNADLFFPAAGRDVLHRYAAIVVQRGAYVADRRFNQMYAWLDTPKPGQRGDKPDSAVAAHIQKTGVVEENHASGGRRRDRFAQQRADQYVIAARFKNGRLTPMVEVAGEAVAALRHAAVAEVGEAVNDQAGRFAAGM</sequence>
<evidence type="ECO:0000313" key="2">
    <source>
        <dbReference type="Proteomes" id="UP000655094"/>
    </source>
</evidence>
<organism evidence="1 2">
    <name type="scientific">Klebsiella pneumoniae</name>
    <dbReference type="NCBI Taxonomy" id="573"/>
    <lineage>
        <taxon>Bacteria</taxon>
        <taxon>Pseudomonadati</taxon>
        <taxon>Pseudomonadota</taxon>
        <taxon>Gammaproteobacteria</taxon>
        <taxon>Enterobacterales</taxon>
        <taxon>Enterobacteriaceae</taxon>
        <taxon>Klebsiella/Raoultella group</taxon>
        <taxon>Klebsiella</taxon>
        <taxon>Klebsiella pneumoniae complex</taxon>
    </lineage>
</organism>
<dbReference type="AlphaFoldDB" id="A0A919HTR7"/>
<accession>A0A919HTR7</accession>
<proteinExistence type="predicted"/>
<comment type="caution">
    <text evidence="1">The sequence shown here is derived from an EMBL/GenBank/DDBJ whole genome shotgun (WGS) entry which is preliminary data.</text>
</comment>
<reference evidence="1" key="1">
    <citation type="submission" date="2020-10" db="EMBL/GenBank/DDBJ databases">
        <title>Genome Sequence of ESBL Producing Zambian Clinical Strains.</title>
        <authorList>
            <person name="Shawa M."/>
            <person name="Furuta Y."/>
            <person name="Simbotwe M."/>
            <person name="Mulenga E."/>
            <person name="Mubanga M."/>
            <person name="Mulenga G."/>
            <person name="Kaile C."/>
            <person name="Zorigt T."/>
            <person name="Hang'ombe B."/>
            <person name="Higashi H."/>
        </authorList>
    </citation>
    <scope>NUCLEOTIDE SEQUENCE</scope>
    <source>
        <strain evidence="1">Zam_UTH_09</strain>
    </source>
</reference>
<gene>
    <name evidence="1" type="ORF">KPZU09_42550</name>
</gene>
<dbReference type="EMBL" id="BNFF01000001">
    <property type="protein sequence ID" value="GHK54519.1"/>
    <property type="molecule type" value="Genomic_DNA"/>
</dbReference>
<evidence type="ECO:0000313" key="1">
    <source>
        <dbReference type="EMBL" id="GHK54519.1"/>
    </source>
</evidence>
<protein>
    <submittedName>
        <fullName evidence="1">Uncharacterized protein</fullName>
    </submittedName>
</protein>
<name>A0A919HTR7_KLEPN</name>